<protein>
    <recommendedName>
        <fullName evidence="4">Secreted protein</fullName>
    </recommendedName>
</protein>
<reference evidence="2 3" key="1">
    <citation type="submission" date="2019-02" db="EMBL/GenBank/DDBJ databases">
        <title>Sequencing the genomes of 1000 actinobacteria strains.</title>
        <authorList>
            <person name="Klenk H.-P."/>
        </authorList>
    </citation>
    <scope>NUCLEOTIDE SEQUENCE [LARGE SCALE GENOMIC DNA]</scope>
    <source>
        <strain evidence="2 3">DSM 44509</strain>
    </source>
</reference>
<feature type="compositionally biased region" description="Low complexity" evidence="1">
    <location>
        <begin position="33"/>
        <end position="44"/>
    </location>
</feature>
<accession>A0A4Q7Y641</accession>
<keyword evidence="3" id="KW-1185">Reference proteome</keyword>
<proteinExistence type="predicted"/>
<name>A0A4Q7Y641_9ACTN</name>
<evidence type="ECO:0008006" key="4">
    <source>
        <dbReference type="Google" id="ProtNLM"/>
    </source>
</evidence>
<feature type="region of interest" description="Disordered" evidence="1">
    <location>
        <begin position="33"/>
        <end position="69"/>
    </location>
</feature>
<organism evidence="2 3">
    <name type="scientific">Blastococcus saxobsidens</name>
    <dbReference type="NCBI Taxonomy" id="138336"/>
    <lineage>
        <taxon>Bacteria</taxon>
        <taxon>Bacillati</taxon>
        <taxon>Actinomycetota</taxon>
        <taxon>Actinomycetes</taxon>
        <taxon>Geodermatophilales</taxon>
        <taxon>Geodermatophilaceae</taxon>
        <taxon>Blastococcus</taxon>
    </lineage>
</organism>
<evidence type="ECO:0000256" key="1">
    <source>
        <dbReference type="SAM" id="MobiDB-lite"/>
    </source>
</evidence>
<dbReference type="Proteomes" id="UP000292507">
    <property type="component" value="Unassembled WGS sequence"/>
</dbReference>
<evidence type="ECO:0000313" key="2">
    <source>
        <dbReference type="EMBL" id="RZU32360.1"/>
    </source>
</evidence>
<gene>
    <name evidence="2" type="ORF">BKA19_2055</name>
</gene>
<dbReference type="AlphaFoldDB" id="A0A4Q7Y641"/>
<sequence length="307" mass="31096">MNTPTRIAAFALGLVVVFGGAVGVGAAVGPVGPADSSAPAHGAAGQTGGGHGDGGHSAPAAVPATPGGLQTTQDGYTLSLADAVAPAGPAVPVAFEVLGPDGHAVTGYETDHDVDLHLVAVRRDLSGYQHVHPELGADGVWRTELALDPGSWRLFADFTPEADGANRILGTDLAVAGSYEPRPLPAPAAVAEVDGYTVVLSGELSPGQESELALSVSRDGVPVPDLQPYLGAYGHLVALRAGDLAYLHVHPAESRDGTAAAPGPHVRFVTTAPSVGTYRLFLDFKHGDVVRTAAFTVPVEASEEHGS</sequence>
<dbReference type="EMBL" id="SHKV01000001">
    <property type="protein sequence ID" value="RZU32360.1"/>
    <property type="molecule type" value="Genomic_DNA"/>
</dbReference>
<dbReference type="RefSeq" id="WP_104530040.1">
    <property type="nucleotide sequence ID" value="NZ_POQT01000039.1"/>
</dbReference>
<dbReference type="OrthoDB" id="128043at2"/>
<evidence type="ECO:0000313" key="3">
    <source>
        <dbReference type="Proteomes" id="UP000292507"/>
    </source>
</evidence>
<comment type="caution">
    <text evidence="2">The sequence shown here is derived from an EMBL/GenBank/DDBJ whole genome shotgun (WGS) entry which is preliminary data.</text>
</comment>